<dbReference type="InterPro" id="IPR046341">
    <property type="entry name" value="SET_dom_sf"/>
</dbReference>
<dbReference type="Proteomes" id="UP001498771">
    <property type="component" value="Unassembled WGS sequence"/>
</dbReference>
<gene>
    <name evidence="1" type="ORF">BZA70DRAFT_312896</name>
</gene>
<dbReference type="Gene3D" id="3.90.1410.10">
    <property type="entry name" value="set domain protein methyltransferase, domain 1"/>
    <property type="match status" value="1"/>
</dbReference>
<comment type="caution">
    <text evidence="1">The sequence shown here is derived from an EMBL/GenBank/DDBJ whole genome shotgun (WGS) entry which is preliminary data.</text>
</comment>
<evidence type="ECO:0000313" key="2">
    <source>
        <dbReference type="Proteomes" id="UP001498771"/>
    </source>
</evidence>
<evidence type="ECO:0008006" key="3">
    <source>
        <dbReference type="Google" id="ProtNLM"/>
    </source>
</evidence>
<dbReference type="EMBL" id="JBBJBU010000015">
    <property type="protein sequence ID" value="KAK7202762.1"/>
    <property type="molecule type" value="Genomic_DNA"/>
</dbReference>
<dbReference type="InterPro" id="IPR044432">
    <property type="entry name" value="Set10/Efm1_SET"/>
</dbReference>
<accession>A0ABR1EYR9</accession>
<dbReference type="PANTHER" id="PTHR13271">
    <property type="entry name" value="UNCHARACTERIZED PUTATIVE METHYLTRANSFERASE"/>
    <property type="match status" value="1"/>
</dbReference>
<dbReference type="PANTHER" id="PTHR13271:SF147">
    <property type="entry name" value="PROTEIN-LYSINE N-METHYLTRANSFERASE EFM1-RELATED"/>
    <property type="match status" value="1"/>
</dbReference>
<dbReference type="GeneID" id="90040514"/>
<dbReference type="SUPFAM" id="SSF82199">
    <property type="entry name" value="SET domain"/>
    <property type="match status" value="1"/>
</dbReference>
<reference evidence="1 2" key="1">
    <citation type="submission" date="2024-03" db="EMBL/GenBank/DDBJ databases">
        <title>Genome-scale model development and genomic sequencing of the oleaginous clade Lipomyces.</title>
        <authorList>
            <consortium name="Lawrence Berkeley National Laboratory"/>
            <person name="Czajka J.J."/>
            <person name="Han Y."/>
            <person name="Kim J."/>
            <person name="Mondo S.J."/>
            <person name="Hofstad B.A."/>
            <person name="Robles A."/>
            <person name="Haridas S."/>
            <person name="Riley R."/>
            <person name="LaButti K."/>
            <person name="Pangilinan J."/>
            <person name="Andreopoulos W."/>
            <person name="Lipzen A."/>
            <person name="Yan J."/>
            <person name="Wang M."/>
            <person name="Ng V."/>
            <person name="Grigoriev I.V."/>
            <person name="Spatafora J.W."/>
            <person name="Magnuson J.K."/>
            <person name="Baker S.E."/>
            <person name="Pomraning K.R."/>
        </authorList>
    </citation>
    <scope>NUCLEOTIDE SEQUENCE [LARGE SCALE GENOMIC DNA]</scope>
    <source>
        <strain evidence="1 2">Phaff 52-87</strain>
    </source>
</reference>
<evidence type="ECO:0000313" key="1">
    <source>
        <dbReference type="EMBL" id="KAK7202762.1"/>
    </source>
</evidence>
<proteinExistence type="predicted"/>
<keyword evidence="2" id="KW-1185">Reference proteome</keyword>
<sequence>MSGSTNDLLQLAQWVVSKGGFCSENLSFSIDDKSGSTAHASSLINASESNPLPILSCPLSLVIDFEKAATYIWGTSSACPIKSDPVIAVRIYLCLQRLEGENAEYFPYIKTLPSLFGTPIFFTANELDLLRGTNLYGDVEQRRAKWITEHSEILPHIPDTFDKSRLTSELYLWACTVLTSRSFPSKIVFNTAAEEEDSSYPVLIPLVDSLNHYPRTPVVWNVDPSSFALAAATTIEEGREIFNNYGPKGNEELLMGYGFCLPDNEFDLVSLKLRLPNLTPDQIAILQTSPDTENSGIFYLTLAHPLPDSLVRLFCVNVANEAELEHMKSNTETDSLRCKLDALMNLSIAISRKLSGHRLPELRDESSSTERNIYLYISGQVRILSACAAAIYRQILDSIAPRSSASFSFENEKLRQIIKAELPSCGLHLETLAADARFSQFFNAVKSVHSDFLTSEMDELYLSVFIAHLAILSYSSDKASPYREWIESMRTRYDDKEEPDADAADQLEYMDDILQNLAEVCPEVFAGDAWSQTLLAWAMKVVGSEAVYFHYEERSEPMLVVITGK</sequence>
<dbReference type="InterPro" id="IPR050600">
    <property type="entry name" value="SETD3_SETD6_MTase"/>
</dbReference>
<protein>
    <recommendedName>
        <fullName evidence="3">SET domain-containing protein</fullName>
    </recommendedName>
</protein>
<name>A0ABR1EYR9_9ASCO</name>
<dbReference type="CDD" id="cd19180">
    <property type="entry name" value="SET_SpSET10-like"/>
    <property type="match status" value="1"/>
</dbReference>
<organism evidence="1 2">
    <name type="scientific">Myxozyma melibiosi</name>
    <dbReference type="NCBI Taxonomy" id="54550"/>
    <lineage>
        <taxon>Eukaryota</taxon>
        <taxon>Fungi</taxon>
        <taxon>Dikarya</taxon>
        <taxon>Ascomycota</taxon>
        <taxon>Saccharomycotina</taxon>
        <taxon>Lipomycetes</taxon>
        <taxon>Lipomycetales</taxon>
        <taxon>Lipomycetaceae</taxon>
        <taxon>Myxozyma</taxon>
    </lineage>
</organism>
<dbReference type="RefSeq" id="XP_064765795.1">
    <property type="nucleotide sequence ID" value="XM_064915002.1"/>
</dbReference>